<dbReference type="InterPro" id="IPR017441">
    <property type="entry name" value="Protein_kinase_ATP_BS"/>
</dbReference>
<dbReference type="InterPro" id="IPR001220">
    <property type="entry name" value="Legume_lectin_dom"/>
</dbReference>
<keyword evidence="6 18" id="KW-0812">Transmembrane</keyword>
<dbReference type="Gene3D" id="3.30.200.20">
    <property type="entry name" value="Phosphorylase Kinase, domain 1"/>
    <property type="match status" value="1"/>
</dbReference>
<keyword evidence="8" id="KW-0430">Lectin</keyword>
<keyword evidence="11 16" id="KW-0067">ATP-binding</keyword>
<evidence type="ECO:0000256" key="17">
    <source>
        <dbReference type="SAM" id="MobiDB-lite"/>
    </source>
</evidence>
<organism evidence="20">
    <name type="scientific">Hordeum vulgare subsp. vulgare</name>
    <name type="common">Domesticated barley</name>
    <dbReference type="NCBI Taxonomy" id="112509"/>
    <lineage>
        <taxon>Eukaryota</taxon>
        <taxon>Viridiplantae</taxon>
        <taxon>Streptophyta</taxon>
        <taxon>Embryophyta</taxon>
        <taxon>Tracheophyta</taxon>
        <taxon>Spermatophyta</taxon>
        <taxon>Magnoliopsida</taxon>
        <taxon>Liliopsida</taxon>
        <taxon>Poales</taxon>
        <taxon>Poaceae</taxon>
        <taxon>BOP clade</taxon>
        <taxon>Pooideae</taxon>
        <taxon>Triticodae</taxon>
        <taxon>Triticeae</taxon>
        <taxon>Hordeinae</taxon>
        <taxon>Hordeum</taxon>
    </lineage>
</organism>
<dbReference type="GO" id="GO:0005886">
    <property type="term" value="C:plasma membrane"/>
    <property type="evidence" value="ECO:0007669"/>
    <property type="project" value="UniProtKB-SubCell"/>
</dbReference>
<keyword evidence="7" id="KW-0732">Signal</keyword>
<evidence type="ECO:0000313" key="20">
    <source>
        <dbReference type="EMBL" id="BAK02902.1"/>
    </source>
</evidence>
<dbReference type="SUPFAM" id="SSF56112">
    <property type="entry name" value="Protein kinase-like (PK-like)"/>
    <property type="match status" value="1"/>
</dbReference>
<evidence type="ECO:0000256" key="2">
    <source>
        <dbReference type="ARBA" id="ARBA00008536"/>
    </source>
</evidence>
<dbReference type="PROSITE" id="PS00107">
    <property type="entry name" value="PROTEIN_KINASE_ATP"/>
    <property type="match status" value="1"/>
</dbReference>
<keyword evidence="14" id="KW-0675">Receptor</keyword>
<evidence type="ECO:0000256" key="16">
    <source>
        <dbReference type="PROSITE-ProRule" id="PRU10141"/>
    </source>
</evidence>
<evidence type="ECO:0000256" key="5">
    <source>
        <dbReference type="ARBA" id="ARBA00022679"/>
    </source>
</evidence>
<dbReference type="Pfam" id="PF00139">
    <property type="entry name" value="Lectin_legB"/>
    <property type="match status" value="1"/>
</dbReference>
<evidence type="ECO:0000256" key="10">
    <source>
        <dbReference type="ARBA" id="ARBA00022777"/>
    </source>
</evidence>
<dbReference type="CDD" id="cd14066">
    <property type="entry name" value="STKc_IRAK"/>
    <property type="match status" value="1"/>
</dbReference>
<evidence type="ECO:0000256" key="6">
    <source>
        <dbReference type="ARBA" id="ARBA00022692"/>
    </source>
</evidence>
<dbReference type="InterPro" id="IPR013320">
    <property type="entry name" value="ConA-like_dom_sf"/>
</dbReference>
<dbReference type="GO" id="GO:0005524">
    <property type="term" value="F:ATP binding"/>
    <property type="evidence" value="ECO:0007669"/>
    <property type="project" value="UniProtKB-UniRule"/>
</dbReference>
<evidence type="ECO:0000256" key="13">
    <source>
        <dbReference type="ARBA" id="ARBA00023136"/>
    </source>
</evidence>
<evidence type="ECO:0000256" key="1">
    <source>
        <dbReference type="ARBA" id="ARBA00004251"/>
    </source>
</evidence>
<evidence type="ECO:0000256" key="8">
    <source>
        <dbReference type="ARBA" id="ARBA00022734"/>
    </source>
</evidence>
<dbReference type="GO" id="GO:0030246">
    <property type="term" value="F:carbohydrate binding"/>
    <property type="evidence" value="ECO:0007669"/>
    <property type="project" value="UniProtKB-KW"/>
</dbReference>
<keyword evidence="9 16" id="KW-0547">Nucleotide-binding</keyword>
<comment type="similarity">
    <text evidence="3">In the C-terminal section; belongs to the protein kinase superfamily. Ser/Thr protein kinase family.</text>
</comment>
<dbReference type="GO" id="GO:0002229">
    <property type="term" value="P:defense response to oomycetes"/>
    <property type="evidence" value="ECO:0007669"/>
    <property type="project" value="UniProtKB-ARBA"/>
</dbReference>
<dbReference type="GO" id="GO:0004672">
    <property type="term" value="F:protein kinase activity"/>
    <property type="evidence" value="ECO:0007669"/>
    <property type="project" value="InterPro"/>
</dbReference>
<dbReference type="CDD" id="cd06899">
    <property type="entry name" value="lectin_legume_LecRK_Arcelin_ConA"/>
    <property type="match status" value="1"/>
</dbReference>
<evidence type="ECO:0000256" key="3">
    <source>
        <dbReference type="ARBA" id="ARBA00010217"/>
    </source>
</evidence>
<evidence type="ECO:0000256" key="18">
    <source>
        <dbReference type="SAM" id="Phobius"/>
    </source>
</evidence>
<dbReference type="AlphaFoldDB" id="F2E6D0"/>
<dbReference type="InterPro" id="IPR011009">
    <property type="entry name" value="Kinase-like_dom_sf"/>
</dbReference>
<dbReference type="InterPro" id="IPR000719">
    <property type="entry name" value="Prot_kinase_dom"/>
</dbReference>
<comment type="similarity">
    <text evidence="2">In the N-terminal section; belongs to the leguminous lectin family.</text>
</comment>
<feature type="compositionally biased region" description="Low complexity" evidence="17">
    <location>
        <begin position="665"/>
        <end position="680"/>
    </location>
</feature>
<keyword evidence="4" id="KW-1003">Cell membrane</keyword>
<dbReference type="FunFam" id="3.30.200.20:FF:000168">
    <property type="entry name" value="L-type lectin-domain containing receptor kinase IX.1"/>
    <property type="match status" value="1"/>
</dbReference>
<dbReference type="Gene3D" id="2.60.120.200">
    <property type="match status" value="1"/>
</dbReference>
<dbReference type="InterPro" id="IPR008271">
    <property type="entry name" value="Ser/Thr_kinase_AS"/>
</dbReference>
<feature type="region of interest" description="Disordered" evidence="17">
    <location>
        <begin position="665"/>
        <end position="716"/>
    </location>
</feature>
<evidence type="ECO:0000256" key="15">
    <source>
        <dbReference type="ARBA" id="ARBA00023180"/>
    </source>
</evidence>
<keyword evidence="12 18" id="KW-1133">Transmembrane helix</keyword>
<feature type="binding site" evidence="16">
    <location>
        <position position="394"/>
    </location>
    <ligand>
        <name>ATP</name>
        <dbReference type="ChEBI" id="CHEBI:30616"/>
    </ligand>
</feature>
<keyword evidence="15" id="KW-0325">Glycoprotein</keyword>
<dbReference type="PANTHER" id="PTHR27007">
    <property type="match status" value="1"/>
</dbReference>
<sequence>MLKTLHVRFMAKVMKRAKCPLVLSFPYLLQVIWWCCLPQATSLSFDYDFSVPGVLAGADLRYMNDSAALQDRIELTNYSRSWSTGRVAYGKAVRLWDESTGKVASFTSNFAFAITPATSNSARGDGMAFFLGPYPPSMPTDARGGHLALINNRDNPANKDSTRTVAVEFDAFKNAGWDPDGTNCHIGVNVNDIRSAETTALPDGFFNGIMSASVRYDAQAATLSATLRLDDPPGQSPYTVSANVDLRNVGLPQEAAVGFSASIGDLVEKHQILSWSFQSSMTDSKTKGTSLIAGLVSSGLLILLAIAVWLGYRQYVKRKGKNIHDMPEDADETPLDDQDMDSELEKGTAPRRFSYSELWRATRGFSDEEKLGEGGFGAVYRGFLHDRGLHVAIKRVSKMSSQGRREYIAEVTTIGRLRHRNLVQLVGWCHKADELLLVYELMTNGSLDVHLYKSRDILTWPIRYKITLGMGHALMYLHQEWEQCVVHRDIKPSNVMLDSSFDARLGDFGLARLVDHSRGAHTTMLAGTKGYLDPQCAVTSRASAETDVYSFGVVLLEIACGRRPVIQELEDESRVVLVEWVWALYGRGALLDAVDARLDGEFDAREMERTLLVGLWCVHPDYGFRPSIRQAMSVLQFEAPLPELPPEMPVAVLYVLPHPHGRYGSSYTSSSTATSASASTGHRRQQECHPDEADSVDNESDPRHDRACSVHAAQLS</sequence>
<evidence type="ECO:0000256" key="11">
    <source>
        <dbReference type="ARBA" id="ARBA00022840"/>
    </source>
</evidence>
<evidence type="ECO:0000256" key="9">
    <source>
        <dbReference type="ARBA" id="ARBA00022741"/>
    </source>
</evidence>
<keyword evidence="10" id="KW-0418">Kinase</keyword>
<dbReference type="InterPro" id="IPR050528">
    <property type="entry name" value="L-type_Lectin-RKs"/>
</dbReference>
<keyword evidence="13 18" id="KW-0472">Membrane</keyword>
<dbReference type="FunFam" id="1.10.510.10:FF:000240">
    <property type="entry name" value="Lectin-domain containing receptor kinase A4.3"/>
    <property type="match status" value="1"/>
</dbReference>
<reference evidence="20" key="1">
    <citation type="journal article" date="2011" name="Plant Physiol.">
        <title>Comprehensive sequence analysis of 24,783 barley full-length cDNAs derived from 12 clone libraries.</title>
        <authorList>
            <person name="Matsumoto T."/>
            <person name="Tanaka T."/>
            <person name="Sakai H."/>
            <person name="Amano N."/>
            <person name="Kanamori H."/>
            <person name="Kurita K."/>
            <person name="Kikuta A."/>
            <person name="Kamiya K."/>
            <person name="Yamamoto M."/>
            <person name="Ikawa H."/>
            <person name="Fujii N."/>
            <person name="Hori K."/>
            <person name="Itoh T."/>
            <person name="Sato K."/>
        </authorList>
    </citation>
    <scope>NUCLEOTIDE SEQUENCE</scope>
    <source>
        <tissue evidence="20">Shoot and root</tissue>
    </source>
</reference>
<accession>F2E6D0</accession>
<dbReference type="PROSITE" id="PS50011">
    <property type="entry name" value="PROTEIN_KINASE_DOM"/>
    <property type="match status" value="1"/>
</dbReference>
<proteinExistence type="evidence at transcript level"/>
<dbReference type="SMART" id="SM00220">
    <property type="entry name" value="S_TKc"/>
    <property type="match status" value="1"/>
</dbReference>
<evidence type="ECO:0000256" key="7">
    <source>
        <dbReference type="ARBA" id="ARBA00022729"/>
    </source>
</evidence>
<dbReference type="PROSITE" id="PS00108">
    <property type="entry name" value="PROTEIN_KINASE_ST"/>
    <property type="match status" value="1"/>
</dbReference>
<name>F2E6D0_HORVV</name>
<feature type="transmembrane region" description="Helical" evidence="18">
    <location>
        <begin position="291"/>
        <end position="312"/>
    </location>
</feature>
<dbReference type="SUPFAM" id="SSF49899">
    <property type="entry name" value="Concanavalin A-like lectins/glucanases"/>
    <property type="match status" value="1"/>
</dbReference>
<dbReference type="Pfam" id="PF00069">
    <property type="entry name" value="Pkinase"/>
    <property type="match status" value="1"/>
</dbReference>
<feature type="domain" description="Protein kinase" evidence="19">
    <location>
        <begin position="365"/>
        <end position="622"/>
    </location>
</feature>
<evidence type="ECO:0000259" key="19">
    <source>
        <dbReference type="PROSITE" id="PS50011"/>
    </source>
</evidence>
<dbReference type="EMBL" id="AK371704">
    <property type="protein sequence ID" value="BAK02902.1"/>
    <property type="molecule type" value="mRNA"/>
</dbReference>
<evidence type="ECO:0000256" key="12">
    <source>
        <dbReference type="ARBA" id="ARBA00022989"/>
    </source>
</evidence>
<protein>
    <submittedName>
        <fullName evidence="20">Predicted protein</fullName>
    </submittedName>
</protein>
<evidence type="ECO:0000256" key="14">
    <source>
        <dbReference type="ARBA" id="ARBA00023170"/>
    </source>
</evidence>
<dbReference type="Gene3D" id="1.10.510.10">
    <property type="entry name" value="Transferase(Phosphotransferase) domain 1"/>
    <property type="match status" value="1"/>
</dbReference>
<comment type="subcellular location">
    <subcellularLocation>
        <location evidence="1">Cell membrane</location>
        <topology evidence="1">Single-pass type I membrane protein</topology>
    </subcellularLocation>
</comment>
<keyword evidence="5" id="KW-0808">Transferase</keyword>
<evidence type="ECO:0000256" key="4">
    <source>
        <dbReference type="ARBA" id="ARBA00022475"/>
    </source>
</evidence>